<name>A0A9D5CE11_9LILI</name>
<evidence type="ECO:0000313" key="4">
    <source>
        <dbReference type="EMBL" id="KAJ0971501.1"/>
    </source>
</evidence>
<dbReference type="OrthoDB" id="5971719at2759"/>
<comment type="function">
    <text evidence="3">Involved in regulation of actin and microtubule organization. Part of a WAVE complex that activates the Arp2/3 complex.</text>
</comment>
<keyword evidence="5" id="KW-1185">Reference proteome</keyword>
<evidence type="ECO:0008006" key="6">
    <source>
        <dbReference type="Google" id="ProtNLM"/>
    </source>
</evidence>
<sequence>MQQWRPEDPSAMTFDEVSMERSKSFVKALQELKNLRPQLYSAADYCEKSYLHNEQKQMVLDNLKDYAVRALVNAVDHLGTVAYKLTDLFEQQTFDVSTVELKISCLNQRIDTCQTYMGMEGLRQQQMLAPTPKHHKHYILPNSNGKRMNSSFHLQTDAAQSRIQVEARPHSPGTPASKTLLWHLASESISGSNGGTTPTRSFGDHTASKTTSEVFHLLEEAVAPLPLSSHLQSSGRTPTSNLALPKFGAMDPRLTEMQKPLTAFKSFGNAGRLEVYRPVRNKSMLASFFGKTKSSKQKRTPVS</sequence>
<evidence type="ECO:0000256" key="2">
    <source>
        <dbReference type="ARBA" id="ARBA00011513"/>
    </source>
</evidence>
<comment type="similarity">
    <text evidence="1">Belongs to the ABI family.</text>
</comment>
<comment type="subunit">
    <text evidence="2">Binds SCAR.</text>
</comment>
<dbReference type="Proteomes" id="UP001085076">
    <property type="component" value="Miscellaneous, Linkage group lg05"/>
</dbReference>
<organism evidence="4 5">
    <name type="scientific">Dioscorea zingiberensis</name>
    <dbReference type="NCBI Taxonomy" id="325984"/>
    <lineage>
        <taxon>Eukaryota</taxon>
        <taxon>Viridiplantae</taxon>
        <taxon>Streptophyta</taxon>
        <taxon>Embryophyta</taxon>
        <taxon>Tracheophyta</taxon>
        <taxon>Spermatophyta</taxon>
        <taxon>Magnoliopsida</taxon>
        <taxon>Liliopsida</taxon>
        <taxon>Dioscoreales</taxon>
        <taxon>Dioscoreaceae</taxon>
        <taxon>Dioscorea</taxon>
    </lineage>
</organism>
<reference evidence="4" key="1">
    <citation type="submission" date="2021-03" db="EMBL/GenBank/DDBJ databases">
        <authorList>
            <person name="Li Z."/>
            <person name="Yang C."/>
        </authorList>
    </citation>
    <scope>NUCLEOTIDE SEQUENCE</scope>
    <source>
        <strain evidence="4">Dzin_1.0</strain>
        <tissue evidence="4">Leaf</tissue>
    </source>
</reference>
<dbReference type="PANTHER" id="PTHR10460">
    <property type="entry name" value="ABL INTERACTOR FAMILY MEMBER"/>
    <property type="match status" value="1"/>
</dbReference>
<evidence type="ECO:0000256" key="1">
    <source>
        <dbReference type="ARBA" id="ARBA00010020"/>
    </source>
</evidence>
<dbReference type="PANTHER" id="PTHR10460:SF0">
    <property type="entry name" value="ABELSON INTERACTING PROTEIN, ISOFORM D"/>
    <property type="match status" value="1"/>
</dbReference>
<gene>
    <name evidence="4" type="ORF">J5N97_019460</name>
</gene>
<proteinExistence type="inferred from homology"/>
<protein>
    <recommendedName>
        <fullName evidence="6">Protein ABIL1</fullName>
    </recommendedName>
</protein>
<evidence type="ECO:0000313" key="5">
    <source>
        <dbReference type="Proteomes" id="UP001085076"/>
    </source>
</evidence>
<reference evidence="4" key="2">
    <citation type="journal article" date="2022" name="Hortic Res">
        <title>The genome of Dioscorea zingiberensis sheds light on the biosynthesis, origin and evolution of the medicinally important diosgenin saponins.</title>
        <authorList>
            <person name="Li Y."/>
            <person name="Tan C."/>
            <person name="Li Z."/>
            <person name="Guo J."/>
            <person name="Li S."/>
            <person name="Chen X."/>
            <person name="Wang C."/>
            <person name="Dai X."/>
            <person name="Yang H."/>
            <person name="Song W."/>
            <person name="Hou L."/>
            <person name="Xu J."/>
            <person name="Tong Z."/>
            <person name="Xu A."/>
            <person name="Yuan X."/>
            <person name="Wang W."/>
            <person name="Yang Q."/>
            <person name="Chen L."/>
            <person name="Sun Z."/>
            <person name="Wang K."/>
            <person name="Pan B."/>
            <person name="Chen J."/>
            <person name="Bao Y."/>
            <person name="Liu F."/>
            <person name="Qi X."/>
            <person name="Gang D.R."/>
            <person name="Wen J."/>
            <person name="Li J."/>
        </authorList>
    </citation>
    <scope>NUCLEOTIDE SEQUENCE</scope>
    <source>
        <strain evidence="4">Dzin_1.0</strain>
    </source>
</reference>
<dbReference type="AlphaFoldDB" id="A0A9D5CE11"/>
<dbReference type="InterPro" id="IPR028457">
    <property type="entry name" value="ABI"/>
</dbReference>
<evidence type="ECO:0000256" key="3">
    <source>
        <dbReference type="ARBA" id="ARBA00025223"/>
    </source>
</evidence>
<comment type="caution">
    <text evidence="4">The sequence shown here is derived from an EMBL/GenBank/DDBJ whole genome shotgun (WGS) entry which is preliminary data.</text>
</comment>
<dbReference type="Gene3D" id="6.10.140.1620">
    <property type="match status" value="1"/>
</dbReference>
<accession>A0A9D5CE11</accession>
<dbReference type="EMBL" id="JAGGNH010000005">
    <property type="protein sequence ID" value="KAJ0971501.1"/>
    <property type="molecule type" value="Genomic_DNA"/>
</dbReference>